<dbReference type="InterPro" id="IPR013078">
    <property type="entry name" value="His_Pase_superF_clade-1"/>
</dbReference>
<evidence type="ECO:0000313" key="6">
    <source>
        <dbReference type="Proteomes" id="UP000037326"/>
    </source>
</evidence>
<dbReference type="SMART" id="SM00855">
    <property type="entry name" value="PGAM"/>
    <property type="match status" value="1"/>
</dbReference>
<dbReference type="Pfam" id="PF00300">
    <property type="entry name" value="His_Phos_1"/>
    <property type="match status" value="1"/>
</dbReference>
<dbReference type="PIRSF" id="PIRSF000709">
    <property type="entry name" value="6PFK_2-Ptase"/>
    <property type="match status" value="1"/>
</dbReference>
<dbReference type="Gene3D" id="3.40.50.1240">
    <property type="entry name" value="Phosphoglycerate mutase-like"/>
    <property type="match status" value="1"/>
</dbReference>
<dbReference type="GO" id="GO:0005737">
    <property type="term" value="C:cytoplasm"/>
    <property type="evidence" value="ECO:0007669"/>
    <property type="project" value="TreeGrafter"/>
</dbReference>
<evidence type="ECO:0000256" key="1">
    <source>
        <dbReference type="ARBA" id="ARBA00023152"/>
    </source>
</evidence>
<evidence type="ECO:0000256" key="2">
    <source>
        <dbReference type="ARBA" id="ARBA00023235"/>
    </source>
</evidence>
<dbReference type="GO" id="GO:0016791">
    <property type="term" value="F:phosphatase activity"/>
    <property type="evidence" value="ECO:0007669"/>
    <property type="project" value="TreeGrafter"/>
</dbReference>
<feature type="binding site" evidence="4">
    <location>
        <begin position="9"/>
        <end position="16"/>
    </location>
    <ligand>
        <name>substrate</name>
    </ligand>
</feature>
<sequence length="203" mass="23179">MNQTIYILRHGETEFNTQGRYQGELDSPLTEMGVHQVQQNALMLKSLIGNPNEWKIFSSPLGRAMQSTEIICETIGYDLKNVEKDNRLTEVAVGQWAGLTTKEIESSWPNLFHNTDMYNWYFNAPNGEAYDAVVNRLSAWLGDIQHLPKVIAISHGLTGRILRGIYADLKKEDALKLEVSQDVFFKLANKDITRICSDFDDFY</sequence>
<evidence type="ECO:0000256" key="3">
    <source>
        <dbReference type="PIRSR" id="PIRSR613078-1"/>
    </source>
</evidence>
<name>A0A0K9FBP8_9BACI</name>
<dbReference type="PROSITE" id="PS00175">
    <property type="entry name" value="PG_MUTASE"/>
    <property type="match status" value="1"/>
</dbReference>
<dbReference type="PRINTS" id="PR00991">
    <property type="entry name" value="6PFRUCTKNASE"/>
</dbReference>
<dbReference type="EMBL" id="LFXJ01000005">
    <property type="protein sequence ID" value="KMY31895.1"/>
    <property type="molecule type" value="Genomic_DNA"/>
</dbReference>
<dbReference type="GO" id="GO:0005524">
    <property type="term" value="F:ATP binding"/>
    <property type="evidence" value="ECO:0007669"/>
    <property type="project" value="InterPro"/>
</dbReference>
<dbReference type="GeneID" id="96597988"/>
<accession>A0A0K9FBP8</accession>
<evidence type="ECO:0000256" key="4">
    <source>
        <dbReference type="PIRSR" id="PIRSR613078-2"/>
    </source>
</evidence>
<dbReference type="PANTHER" id="PTHR48100">
    <property type="entry name" value="BROAD-SPECIFICITY PHOSPHATASE YOR283W-RELATED"/>
    <property type="match status" value="1"/>
</dbReference>
<feature type="binding site" evidence="4">
    <location>
        <position position="63"/>
    </location>
    <ligand>
        <name>substrate</name>
    </ligand>
</feature>
<dbReference type="PATRIC" id="fig|582475.4.peg.842"/>
<reference evidence="6" key="1">
    <citation type="submission" date="2015-07" db="EMBL/GenBank/DDBJ databases">
        <authorList>
            <consortium name="Consortium for Microbial Forensics and Genomics (microFORGE)"/>
            <person name="Knight B.M."/>
            <person name="Roberts D.P."/>
            <person name="Lin D."/>
            <person name="Hari K."/>
            <person name="Fletcher J."/>
            <person name="Melcher U."/>
            <person name="Blagden T."/>
            <person name="Winegar R.A."/>
        </authorList>
    </citation>
    <scope>NUCLEOTIDE SEQUENCE [LARGE SCALE GENOMIC DNA]</scope>
    <source>
        <strain evidence="6">DSM 23493</strain>
    </source>
</reference>
<dbReference type="InterPro" id="IPR050275">
    <property type="entry name" value="PGM_Phosphatase"/>
</dbReference>
<dbReference type="AlphaFoldDB" id="A0A0K9FBP8"/>
<dbReference type="SUPFAM" id="SSF53254">
    <property type="entry name" value="Phosphoglycerate mutase-like"/>
    <property type="match status" value="1"/>
</dbReference>
<protein>
    <submittedName>
        <fullName evidence="5">Fructose-2,6-bisphosphatase</fullName>
    </submittedName>
</protein>
<dbReference type="Proteomes" id="UP000037326">
    <property type="component" value="Unassembled WGS sequence"/>
</dbReference>
<dbReference type="GO" id="GO:0006003">
    <property type="term" value="P:fructose 2,6-bisphosphate metabolic process"/>
    <property type="evidence" value="ECO:0007669"/>
    <property type="project" value="InterPro"/>
</dbReference>
<comment type="caution">
    <text evidence="5">The sequence shown here is derived from an EMBL/GenBank/DDBJ whole genome shotgun (WGS) entry which is preliminary data.</text>
</comment>
<evidence type="ECO:0000313" key="5">
    <source>
        <dbReference type="EMBL" id="KMY31895.1"/>
    </source>
</evidence>
<keyword evidence="1" id="KW-0324">Glycolysis</keyword>
<dbReference type="OrthoDB" id="9782128at2"/>
<feature type="active site" description="Tele-phosphohistidine intermediate" evidence="3">
    <location>
        <position position="10"/>
    </location>
</feature>
<dbReference type="InterPro" id="IPR029033">
    <property type="entry name" value="His_PPase_superfam"/>
</dbReference>
<dbReference type="InterPro" id="IPR001345">
    <property type="entry name" value="PG/BPGM_mutase_AS"/>
</dbReference>
<feature type="active site" description="Proton donor/acceptor" evidence="3">
    <location>
        <position position="90"/>
    </location>
</feature>
<dbReference type="InterPro" id="IPR003094">
    <property type="entry name" value="6Pfruct_kin"/>
</dbReference>
<dbReference type="PANTHER" id="PTHR48100:SF1">
    <property type="entry name" value="HISTIDINE PHOSPHATASE FAMILY PROTEIN-RELATED"/>
    <property type="match status" value="1"/>
</dbReference>
<dbReference type="RefSeq" id="WP_049664726.1">
    <property type="nucleotide sequence ID" value="NZ_LFXJ01000005.1"/>
</dbReference>
<dbReference type="CDD" id="cd07067">
    <property type="entry name" value="HP_PGM_like"/>
    <property type="match status" value="1"/>
</dbReference>
<gene>
    <name evidence="5" type="ORF">ACZ11_06825</name>
</gene>
<keyword evidence="2" id="KW-0413">Isomerase</keyword>
<proteinExistence type="predicted"/>
<organism evidence="5 6">
    <name type="scientific">Lysinibacillus xylanilyticus</name>
    <dbReference type="NCBI Taxonomy" id="582475"/>
    <lineage>
        <taxon>Bacteria</taxon>
        <taxon>Bacillati</taxon>
        <taxon>Bacillota</taxon>
        <taxon>Bacilli</taxon>
        <taxon>Bacillales</taxon>
        <taxon>Bacillaceae</taxon>
        <taxon>Lysinibacillus</taxon>
    </lineage>
</organism>